<feature type="compositionally biased region" description="Basic and acidic residues" evidence="1">
    <location>
        <begin position="1621"/>
        <end position="1658"/>
    </location>
</feature>
<feature type="compositionally biased region" description="Basic and acidic residues" evidence="1">
    <location>
        <begin position="1604"/>
        <end position="1613"/>
    </location>
</feature>
<dbReference type="Proteomes" id="UP000654075">
    <property type="component" value="Unassembled WGS sequence"/>
</dbReference>
<dbReference type="Gene3D" id="2.20.100.10">
    <property type="entry name" value="Thrombospondin type-1 (TSP1) repeat"/>
    <property type="match status" value="1"/>
</dbReference>
<dbReference type="OMA" id="HEMEMEM"/>
<dbReference type="PROSITE" id="PS50092">
    <property type="entry name" value="TSP1"/>
    <property type="match status" value="1"/>
</dbReference>
<feature type="compositionally biased region" description="Low complexity" evidence="1">
    <location>
        <begin position="1110"/>
        <end position="1126"/>
    </location>
</feature>
<name>A0A813DZU7_POLGL</name>
<protein>
    <submittedName>
        <fullName evidence="2">Uncharacterized protein</fullName>
    </submittedName>
</protein>
<feature type="compositionally biased region" description="Acidic residues" evidence="1">
    <location>
        <begin position="1209"/>
        <end position="1218"/>
    </location>
</feature>
<feature type="region of interest" description="Disordered" evidence="1">
    <location>
        <begin position="1260"/>
        <end position="1434"/>
    </location>
</feature>
<comment type="caution">
    <text evidence="2">The sequence shown here is derived from an EMBL/GenBank/DDBJ whole genome shotgun (WGS) entry which is preliminary data.</text>
</comment>
<feature type="region of interest" description="Disordered" evidence="1">
    <location>
        <begin position="756"/>
        <end position="828"/>
    </location>
</feature>
<dbReference type="EMBL" id="CAJNNV010006910">
    <property type="protein sequence ID" value="CAE8594247.1"/>
    <property type="molecule type" value="Genomic_DNA"/>
</dbReference>
<feature type="region of interest" description="Disordered" evidence="1">
    <location>
        <begin position="1720"/>
        <end position="1794"/>
    </location>
</feature>
<feature type="compositionally biased region" description="Pro residues" evidence="1">
    <location>
        <begin position="1317"/>
        <end position="1326"/>
    </location>
</feature>
<organism evidence="2 3">
    <name type="scientific">Polarella glacialis</name>
    <name type="common">Dinoflagellate</name>
    <dbReference type="NCBI Taxonomy" id="89957"/>
    <lineage>
        <taxon>Eukaryota</taxon>
        <taxon>Sar</taxon>
        <taxon>Alveolata</taxon>
        <taxon>Dinophyceae</taxon>
        <taxon>Suessiales</taxon>
        <taxon>Suessiaceae</taxon>
        <taxon>Polarella</taxon>
    </lineage>
</organism>
<feature type="compositionally biased region" description="Pro residues" evidence="1">
    <location>
        <begin position="1922"/>
        <end position="1946"/>
    </location>
</feature>
<feature type="compositionally biased region" description="Low complexity" evidence="1">
    <location>
        <begin position="1071"/>
        <end position="1096"/>
    </location>
</feature>
<dbReference type="OrthoDB" id="412680at2759"/>
<sequence length="1991" mass="207861">MGVCDDPAVFNQNAGFLNISMDGTSSDGLLEQQETKICLALSICKFNITGVWALQITAADSFRAAPAGVRCASAYDSSQYPVFVLARRQVLPTGAWVAEFSHSSFKRLPSGDYRLCYCSPSMSSSGLCSSAADFENDVGGFQVVGGRIFMTWACEQGGNCELVLPGWRVVPGDAVRLVETWAWCGNPDPTDQALGGGFDVNPAVSNRSTNATGQGVLLHFDLGRARGAGKWKVCLCAAVVAPNGCRVASDFAQEVGELAISGVLQSVALSSQPATVAMVSLLVFVNDPGAPRSVTCAVAAKALVEAPTSLDVMFCEKNIPSCLGSSTLQWRATPGYNVLHVPLDVSKALASVTGASGTVQGLPTAHAWCTGDVLLCATGRCVMPPLGSGLVLSLPPGVDTGSIWSAVRGQPMSLKVTGNPLNAEAAWLEFVKEGKACPKASESVSSDAAAPFSLGRPRTISSMKYVQWLLDEAPGAGRFEACWCGRAYGAECILWEQIGRLIVSGPTSVSSVPEAVRPREVFNLTLQGVNLTWEDHIMISKDSGCAPYANTTPAISAGAVYKTGEFARWELMPPLAPDLYTICWTRGDNSSAYPLVVTHILVREVRDCMLGNWERVLPATTPAPSNNSGWNLFKMSTADASNSSGDSWNGCSRPCGGGVFELRRGVLADPMGGGTLCPTPDSPNRSRWEVCNTEPCPTASVAHAWTEPGYPLQVGQPFQVLMKGVEFDPMEDRIILLKDGEAALCGASNDDVNELLGGGSKSTGDDAIMGQDSTSQGNSSGGESLSSGGGGTEGSVVGNSSSSGKASGGDNASSGRNASSAGNASSGGYTITGRKLDAGADNASGAKDDMSLSSGSGEDQSSGSVKGSTTESPGKALVQPRHAGGAGCLRPGSNITRLVCGDGTKSLRLEEAGIYRICVCDASEVSQPIVDPSSLQSSPRTACSKLADYRLMPINGSLLEIIEGDAPAAGPASQAEGGSMLGIDLRIAKGKDKSDFALVAGLAAGAVFYCLAMLGAWCLWRHRRRKQHLVSPGKKRGSGAGVISNSLVAKATRAAWESYARTLHEHVAIGSGEEPPMAEASAAPSTEEASTGESAPPRSKVSGSLTPPGTAQSKASVSSVSTRATTPGSRPSLLRVALSDGSRPTTPVRGGSFLDLPLSGKAVPPVRPIGLSRPSTGASRPSTGASLSSVASARPASACASSPQKSDSDSDSDEDDVEPVPPARAPQDALRPSTPVEIPPALKLPLLPLWNLTPREQEPQKELLPLATSLVPAPPDLAPPPLATTTGSEGSPTRPQPPSRKPQHTPRLAPPSELTPRPAPLPPAQQPPSLSKLLLLPPPPPPGVVPPCASRVTQKPPEPEDSPVRMRVAPQSPHANPPEPEESPVRLRIAPASPEVDPPQPVESPVRLRVAPESSEAEAPEPEDSPVRLQVVPQNPEVKVEDIFEQLLEQREEKVEEENVEKTVQEVEEKEVEDQVQEPVAEKNGLDADLDQHMPAVKEEEEPEKVEVEAKKTPALSSWMSGMRSRLVRDTQVTSASGSTAADPPPRSLLSHRPLLAKRPEGGLSGGLLSVGSGLRQKAAAQPVQLPDLLPGAVDDPEEVAPTEAEHPPKEAELVPLVSGPEKKEQQQDEKENEEGKNAEEEAQKKEEEEDEKEKKEEEDVEEKQDATEEEKDEEEKVAEKPRMDPLQISTSAAKMWQVQVTPRIMEATTPRILLPAAVEAAPAASADSEEDPNAGLEITRCHEPSLRPSGPPPRLRPASGDVSAAKATGLGRPSSKASTRSGEDVAQVETDSDASFYSCQASSRLRDHNAGLQEQQARLEQEWYERLAGETQVLEVQAQRKGKSFRGASSLGGASAVRRPGNSLRTAASSGATPLTQSVAASRASMSPANSPRDLQVEEAPAGGMRSAFGPGPGLGAGPPAFGPGPGFGPSPGPAFGPAFGPRPPGGAFGAGRAPVGPGFGPGPGLPPGPGQRGQPGQRSPAPNWAFAAP</sequence>
<proteinExistence type="predicted"/>
<feature type="compositionally biased region" description="Low complexity" evidence="1">
    <location>
        <begin position="794"/>
        <end position="828"/>
    </location>
</feature>
<evidence type="ECO:0000313" key="2">
    <source>
        <dbReference type="EMBL" id="CAE8594247.1"/>
    </source>
</evidence>
<feature type="compositionally biased region" description="Low complexity" evidence="1">
    <location>
        <begin position="1185"/>
        <end position="1205"/>
    </location>
</feature>
<feature type="compositionally biased region" description="Polar residues" evidence="1">
    <location>
        <begin position="1531"/>
        <end position="1540"/>
    </location>
</feature>
<dbReference type="InterPro" id="IPR000884">
    <property type="entry name" value="TSP1_rpt"/>
</dbReference>
<feature type="compositionally biased region" description="Polar residues" evidence="1">
    <location>
        <begin position="1173"/>
        <end position="1184"/>
    </location>
</feature>
<feature type="compositionally biased region" description="Polar residues" evidence="1">
    <location>
        <begin position="1864"/>
        <end position="1891"/>
    </location>
</feature>
<feature type="compositionally biased region" description="Low complexity" evidence="1">
    <location>
        <begin position="851"/>
        <end position="864"/>
    </location>
</feature>
<feature type="compositionally biased region" description="Basic and acidic residues" evidence="1">
    <location>
        <begin position="1480"/>
        <end position="1498"/>
    </location>
</feature>
<evidence type="ECO:0000313" key="3">
    <source>
        <dbReference type="Proteomes" id="UP000654075"/>
    </source>
</evidence>
<dbReference type="InterPro" id="IPR036383">
    <property type="entry name" value="TSP1_rpt_sf"/>
</dbReference>
<feature type="compositionally biased region" description="Acidic residues" evidence="1">
    <location>
        <begin position="1415"/>
        <end position="1424"/>
    </location>
</feature>
<feature type="compositionally biased region" description="Low complexity" evidence="1">
    <location>
        <begin position="777"/>
        <end position="786"/>
    </location>
</feature>
<feature type="compositionally biased region" description="Acidic residues" evidence="1">
    <location>
        <begin position="1659"/>
        <end position="1677"/>
    </location>
</feature>
<feature type="compositionally biased region" description="Pro residues" evidence="1">
    <location>
        <begin position="1272"/>
        <end position="1282"/>
    </location>
</feature>
<feature type="region of interest" description="Disordered" evidence="1">
    <location>
        <begin position="1839"/>
        <end position="1991"/>
    </location>
</feature>
<evidence type="ECO:0000256" key="1">
    <source>
        <dbReference type="SAM" id="MobiDB-lite"/>
    </source>
</evidence>
<accession>A0A813DZU7</accession>
<feature type="compositionally biased region" description="Low complexity" evidence="1">
    <location>
        <begin position="1974"/>
        <end position="1984"/>
    </location>
</feature>
<reference evidence="2" key="1">
    <citation type="submission" date="2021-02" db="EMBL/GenBank/DDBJ databases">
        <authorList>
            <person name="Dougan E. K."/>
            <person name="Rhodes N."/>
            <person name="Thang M."/>
            <person name="Chan C."/>
        </authorList>
    </citation>
    <scope>NUCLEOTIDE SEQUENCE</scope>
</reference>
<feature type="region of interest" description="Disordered" evidence="1">
    <location>
        <begin position="1452"/>
        <end position="1692"/>
    </location>
</feature>
<gene>
    <name evidence="2" type="ORF">PGLA1383_LOCUS12810</name>
</gene>
<feature type="region of interest" description="Disordered" evidence="1">
    <location>
        <begin position="1069"/>
        <end position="1242"/>
    </location>
</feature>
<keyword evidence="3" id="KW-1185">Reference proteome</keyword>
<feature type="compositionally biased region" description="Pro residues" evidence="1">
    <location>
        <begin position="1336"/>
        <end position="1345"/>
    </location>
</feature>
<feature type="region of interest" description="Disordered" evidence="1">
    <location>
        <begin position="840"/>
        <end position="888"/>
    </location>
</feature>